<feature type="transmembrane region" description="Helical" evidence="8">
    <location>
        <begin position="188"/>
        <end position="205"/>
    </location>
</feature>
<evidence type="ECO:0000313" key="12">
    <source>
        <dbReference type="Proteomes" id="UP000182491"/>
    </source>
</evidence>
<dbReference type="SUPFAM" id="SSF52540">
    <property type="entry name" value="P-loop containing nucleoside triphosphate hydrolases"/>
    <property type="match status" value="1"/>
</dbReference>
<feature type="domain" description="ABC transmembrane type-1" evidence="10">
    <location>
        <begin position="49"/>
        <end position="330"/>
    </location>
</feature>
<dbReference type="CDD" id="cd03254">
    <property type="entry name" value="ABCC_Glucan_exporter_like"/>
    <property type="match status" value="1"/>
</dbReference>
<dbReference type="GO" id="GO:0016887">
    <property type="term" value="F:ATP hydrolysis activity"/>
    <property type="evidence" value="ECO:0007669"/>
    <property type="project" value="InterPro"/>
</dbReference>
<dbReference type="InterPro" id="IPR017871">
    <property type="entry name" value="ABC_transporter-like_CS"/>
</dbReference>
<dbReference type="InterPro" id="IPR003439">
    <property type="entry name" value="ABC_transporter-like_ATP-bd"/>
</dbReference>
<feature type="transmembrane region" description="Helical" evidence="8">
    <location>
        <begin position="47"/>
        <end position="67"/>
    </location>
</feature>
<dbReference type="Pfam" id="PF00005">
    <property type="entry name" value="ABC_tran"/>
    <property type="match status" value="1"/>
</dbReference>
<evidence type="ECO:0000256" key="1">
    <source>
        <dbReference type="ARBA" id="ARBA00004651"/>
    </source>
</evidence>
<gene>
    <name evidence="11" type="ORF">SAMN04487941_1737</name>
</gene>
<feature type="domain" description="ABC transporter" evidence="9">
    <location>
        <begin position="363"/>
        <end position="597"/>
    </location>
</feature>
<evidence type="ECO:0000256" key="7">
    <source>
        <dbReference type="ARBA" id="ARBA00023136"/>
    </source>
</evidence>
<keyword evidence="7 8" id="KW-0472">Membrane</keyword>
<dbReference type="PANTHER" id="PTHR43394:SF1">
    <property type="entry name" value="ATP-BINDING CASSETTE SUB-FAMILY B MEMBER 10, MITOCHONDRIAL"/>
    <property type="match status" value="1"/>
</dbReference>
<dbReference type="Pfam" id="PF00664">
    <property type="entry name" value="ABC_membrane"/>
    <property type="match status" value="1"/>
</dbReference>
<proteinExistence type="predicted"/>
<keyword evidence="5 11" id="KW-0067">ATP-binding</keyword>
<evidence type="ECO:0000256" key="8">
    <source>
        <dbReference type="SAM" id="Phobius"/>
    </source>
</evidence>
<keyword evidence="3 8" id="KW-0812">Transmembrane</keyword>
<keyword evidence="12" id="KW-1185">Reference proteome</keyword>
<evidence type="ECO:0000259" key="10">
    <source>
        <dbReference type="PROSITE" id="PS50929"/>
    </source>
</evidence>
<dbReference type="InterPro" id="IPR027417">
    <property type="entry name" value="P-loop_NTPase"/>
</dbReference>
<dbReference type="SUPFAM" id="SSF90123">
    <property type="entry name" value="ABC transporter transmembrane region"/>
    <property type="match status" value="1"/>
</dbReference>
<accession>A0A1I7HWX0</accession>
<organism evidence="11 12">
    <name type="scientific">Pontibacter akesuensis</name>
    <dbReference type="NCBI Taxonomy" id="388950"/>
    <lineage>
        <taxon>Bacteria</taxon>
        <taxon>Pseudomonadati</taxon>
        <taxon>Bacteroidota</taxon>
        <taxon>Cytophagia</taxon>
        <taxon>Cytophagales</taxon>
        <taxon>Hymenobacteraceae</taxon>
        <taxon>Pontibacter</taxon>
    </lineage>
</organism>
<dbReference type="InterPro" id="IPR036640">
    <property type="entry name" value="ABC1_TM_sf"/>
</dbReference>
<dbReference type="PROSITE" id="PS00211">
    <property type="entry name" value="ABC_TRANSPORTER_1"/>
    <property type="match status" value="1"/>
</dbReference>
<keyword evidence="2" id="KW-0813">Transport</keyword>
<dbReference type="PANTHER" id="PTHR43394">
    <property type="entry name" value="ATP-DEPENDENT PERMEASE MDL1, MITOCHONDRIAL"/>
    <property type="match status" value="1"/>
</dbReference>
<dbReference type="InterPro" id="IPR011527">
    <property type="entry name" value="ABC1_TM_dom"/>
</dbReference>
<dbReference type="Proteomes" id="UP000182491">
    <property type="component" value="Unassembled WGS sequence"/>
</dbReference>
<dbReference type="FunFam" id="3.40.50.300:FF:000287">
    <property type="entry name" value="Multidrug ABC transporter ATP-binding protein"/>
    <property type="match status" value="1"/>
</dbReference>
<feature type="transmembrane region" description="Helical" evidence="8">
    <location>
        <begin position="265"/>
        <end position="289"/>
    </location>
</feature>
<evidence type="ECO:0000256" key="5">
    <source>
        <dbReference type="ARBA" id="ARBA00022840"/>
    </source>
</evidence>
<name>A0A1I7HWX0_9BACT</name>
<evidence type="ECO:0000313" key="11">
    <source>
        <dbReference type="EMBL" id="SFU65225.1"/>
    </source>
</evidence>
<dbReference type="STRING" id="388950.GCA_001611675_01806"/>
<evidence type="ECO:0000256" key="3">
    <source>
        <dbReference type="ARBA" id="ARBA00022692"/>
    </source>
</evidence>
<dbReference type="CDD" id="cd18544">
    <property type="entry name" value="ABC_6TM_TmrA_like"/>
    <property type="match status" value="1"/>
</dbReference>
<dbReference type="InterPro" id="IPR039421">
    <property type="entry name" value="Type_1_exporter"/>
</dbReference>
<comment type="subcellular location">
    <subcellularLocation>
        <location evidence="1">Cell membrane</location>
        <topology evidence="1">Multi-pass membrane protein</topology>
    </subcellularLocation>
</comment>
<keyword evidence="6 8" id="KW-1133">Transmembrane helix</keyword>
<dbReference type="EMBL" id="FPCA01000002">
    <property type="protein sequence ID" value="SFU65225.1"/>
    <property type="molecule type" value="Genomic_DNA"/>
</dbReference>
<dbReference type="GO" id="GO:0005524">
    <property type="term" value="F:ATP binding"/>
    <property type="evidence" value="ECO:0007669"/>
    <property type="project" value="UniProtKB-KW"/>
</dbReference>
<dbReference type="Gene3D" id="3.40.50.300">
    <property type="entry name" value="P-loop containing nucleotide triphosphate hydrolases"/>
    <property type="match status" value="1"/>
</dbReference>
<dbReference type="Gene3D" id="1.20.1560.10">
    <property type="entry name" value="ABC transporter type 1, transmembrane domain"/>
    <property type="match status" value="1"/>
</dbReference>
<evidence type="ECO:0000256" key="6">
    <source>
        <dbReference type="ARBA" id="ARBA00022989"/>
    </source>
</evidence>
<dbReference type="AlphaFoldDB" id="A0A1I7HWX0"/>
<dbReference type="PROSITE" id="PS50893">
    <property type="entry name" value="ABC_TRANSPORTER_2"/>
    <property type="match status" value="1"/>
</dbReference>
<keyword evidence="4" id="KW-0547">Nucleotide-binding</keyword>
<dbReference type="GO" id="GO:0005886">
    <property type="term" value="C:plasma membrane"/>
    <property type="evidence" value="ECO:0007669"/>
    <property type="project" value="UniProtKB-SubCell"/>
</dbReference>
<evidence type="ECO:0000256" key="4">
    <source>
        <dbReference type="ARBA" id="ARBA00022741"/>
    </source>
</evidence>
<dbReference type="InterPro" id="IPR003593">
    <property type="entry name" value="AAA+_ATPase"/>
</dbReference>
<feature type="transmembrane region" description="Helical" evidence="8">
    <location>
        <begin position="87"/>
        <end position="113"/>
    </location>
</feature>
<reference evidence="12" key="1">
    <citation type="submission" date="2016-10" db="EMBL/GenBank/DDBJ databases">
        <authorList>
            <person name="Varghese N."/>
        </authorList>
    </citation>
    <scope>NUCLEOTIDE SEQUENCE [LARGE SCALE GENOMIC DNA]</scope>
    <source>
        <strain evidence="12">DSM 18820</strain>
    </source>
</reference>
<evidence type="ECO:0000256" key="2">
    <source>
        <dbReference type="ARBA" id="ARBA00022448"/>
    </source>
</evidence>
<dbReference type="PROSITE" id="PS50929">
    <property type="entry name" value="ABC_TM1F"/>
    <property type="match status" value="1"/>
</dbReference>
<dbReference type="SMART" id="SM00382">
    <property type="entry name" value="AAA"/>
    <property type="match status" value="1"/>
</dbReference>
<dbReference type="GO" id="GO:0015421">
    <property type="term" value="F:ABC-type oligopeptide transporter activity"/>
    <property type="evidence" value="ECO:0007669"/>
    <property type="project" value="TreeGrafter"/>
</dbReference>
<evidence type="ECO:0000259" key="9">
    <source>
        <dbReference type="PROSITE" id="PS50893"/>
    </source>
</evidence>
<sequence length="605" mass="69383">MCDSVYTWIPISRNKLLEDTPKNTGKVFDSDVLKRLFTFVRPYIRTFYFIIFLTFASAVLAALRPFLIQYTVDNEILNNDWEGLNRMFVVLGVLLVVHAIVQYLHTYFAGWLGQNVVRDIRIKLYRHILDLRLKFFDRTPIGTLVTRNVSDVETLSDVFSEGLAAMIGDILQLVFILGFMFYIDWELALVSLSTFPLMIISTYIFKEKIKATFQEVRTAVARLNSFVQEHITGMSIVQIFNNEKREMDKFKEINKEHTRANIRSVLYYSVYFPIAEIIGAAGLGLLVWYGAYGVVEDETSLGTLMAFIMYIQMFFRPIRQIADRFNTLQLGVVSTERLMRLLDSKEMIADNGSYAPEKIKGNVRFENVWFAYKDEDWVLRDISFDVKAGQSVAFVGATGAGKTSVINLLNRFYDINKGHIIIDGHDLQEYDLSVLRHHIGVVLQDVFLFSGSIADNITLGNKNITTEQIWEAADLVGARRFIERLPGGLDYHVMERGATLSVGQRQLISFVRAMVYNPEIIILDEATSSVDSETEELIQYAIEQLMQGRTSIVIAHRLSTIQKADKIIVLDRGELKEMGNHEELLQQNGYYAQLHQMQYKNMIDL</sequence>
<feature type="transmembrane region" description="Helical" evidence="8">
    <location>
        <begin position="301"/>
        <end position="318"/>
    </location>
</feature>
<protein>
    <submittedName>
        <fullName evidence="11">ATP-binding cassette, subfamily B</fullName>
    </submittedName>
</protein>